<gene>
    <name evidence="6" type="ORF">MIZ03_2679</name>
</gene>
<reference evidence="6 7" key="1">
    <citation type="journal article" date="2021" name="Microbiol. Spectr.">
        <title>A Single Bacterium Capable of Oxidation and Reduction of Iron at Circumneutral pH.</title>
        <authorList>
            <person name="Kato S."/>
            <person name="Ohkuma M."/>
        </authorList>
    </citation>
    <scope>NUCLEOTIDE SEQUENCE [LARGE SCALE GENOMIC DNA]</scope>
    <source>
        <strain evidence="6 7">MIZ03</strain>
    </source>
</reference>
<name>A0ABN6DCP1_9BURK</name>
<keyword evidence="7" id="KW-1185">Reference proteome</keyword>
<keyword evidence="2" id="KW-0201">Cytochrome c-type biogenesis</keyword>
<evidence type="ECO:0000313" key="7">
    <source>
        <dbReference type="Proteomes" id="UP000824366"/>
    </source>
</evidence>
<dbReference type="Proteomes" id="UP000824366">
    <property type="component" value="Chromosome"/>
</dbReference>
<evidence type="ECO:0000256" key="2">
    <source>
        <dbReference type="ARBA" id="ARBA00022748"/>
    </source>
</evidence>
<dbReference type="Gene3D" id="3.40.30.10">
    <property type="entry name" value="Glutaredoxin"/>
    <property type="match status" value="1"/>
</dbReference>
<dbReference type="SUPFAM" id="SSF52833">
    <property type="entry name" value="Thioredoxin-like"/>
    <property type="match status" value="1"/>
</dbReference>
<dbReference type="RefSeq" id="WP_223903804.1">
    <property type="nucleotide sequence ID" value="NZ_AP024238.1"/>
</dbReference>
<comment type="subcellular location">
    <subcellularLocation>
        <location evidence="1">Cell envelope</location>
    </subcellularLocation>
</comment>
<proteinExistence type="predicted"/>
<dbReference type="EMBL" id="AP024238">
    <property type="protein sequence ID" value="BCO27788.1"/>
    <property type="molecule type" value="Genomic_DNA"/>
</dbReference>
<dbReference type="PANTHER" id="PTHR42852:SF6">
    <property type="entry name" value="THIOL:DISULFIDE INTERCHANGE PROTEIN DSBE"/>
    <property type="match status" value="1"/>
</dbReference>
<evidence type="ECO:0000259" key="5">
    <source>
        <dbReference type="PROSITE" id="PS51352"/>
    </source>
</evidence>
<dbReference type="Pfam" id="PF08534">
    <property type="entry name" value="Redoxin"/>
    <property type="match status" value="1"/>
</dbReference>
<feature type="domain" description="Thioredoxin" evidence="5">
    <location>
        <begin position="37"/>
        <end position="167"/>
    </location>
</feature>
<evidence type="ECO:0000256" key="1">
    <source>
        <dbReference type="ARBA" id="ARBA00004196"/>
    </source>
</evidence>
<protein>
    <submittedName>
        <fullName evidence="6">Thiol-disulfide oxidoreductase ResA</fullName>
    </submittedName>
</protein>
<dbReference type="PROSITE" id="PS00194">
    <property type="entry name" value="THIOREDOXIN_1"/>
    <property type="match status" value="1"/>
</dbReference>
<keyword evidence="3" id="KW-1015">Disulfide bond</keyword>
<evidence type="ECO:0000313" key="6">
    <source>
        <dbReference type="EMBL" id="BCO27788.1"/>
    </source>
</evidence>
<dbReference type="InterPro" id="IPR017937">
    <property type="entry name" value="Thioredoxin_CS"/>
</dbReference>
<organism evidence="6 7">
    <name type="scientific">Rhodoferax lithotrophicus</name>
    <dbReference type="NCBI Taxonomy" id="2798804"/>
    <lineage>
        <taxon>Bacteria</taxon>
        <taxon>Pseudomonadati</taxon>
        <taxon>Pseudomonadota</taxon>
        <taxon>Betaproteobacteria</taxon>
        <taxon>Burkholderiales</taxon>
        <taxon>Comamonadaceae</taxon>
        <taxon>Rhodoferax</taxon>
    </lineage>
</organism>
<dbReference type="PROSITE" id="PS51352">
    <property type="entry name" value="THIOREDOXIN_2"/>
    <property type="match status" value="1"/>
</dbReference>
<dbReference type="PANTHER" id="PTHR42852">
    <property type="entry name" value="THIOL:DISULFIDE INTERCHANGE PROTEIN DSBE"/>
    <property type="match status" value="1"/>
</dbReference>
<dbReference type="InterPro" id="IPR013766">
    <property type="entry name" value="Thioredoxin_domain"/>
</dbReference>
<accession>A0ABN6DCP1</accession>
<dbReference type="InterPro" id="IPR013740">
    <property type="entry name" value="Redoxin"/>
</dbReference>
<evidence type="ECO:0000256" key="3">
    <source>
        <dbReference type="ARBA" id="ARBA00023157"/>
    </source>
</evidence>
<dbReference type="InterPro" id="IPR036249">
    <property type="entry name" value="Thioredoxin-like_sf"/>
</dbReference>
<dbReference type="InterPro" id="IPR050553">
    <property type="entry name" value="Thioredoxin_ResA/DsbE_sf"/>
</dbReference>
<sequence length="170" mass="19062">MKIIITFLLFFMGGVLSFVNAKTPGEVEVGSVLREAHMQGLLVPNQKLSAFRGKPMIINVWASWCGPCKQEMASVQRLAKRYNGRQFNVIGISTDDYIDRATLFLKQNDVTFPNFIDSQLYLENMLGADRLPLTLLIDAQGRVLAKFIGAKEWDSPESLAMIAKTLHVKL</sequence>
<evidence type="ECO:0000256" key="4">
    <source>
        <dbReference type="ARBA" id="ARBA00023284"/>
    </source>
</evidence>
<keyword evidence="4" id="KW-0676">Redox-active center</keyword>
<dbReference type="CDD" id="cd02966">
    <property type="entry name" value="TlpA_like_family"/>
    <property type="match status" value="1"/>
</dbReference>